<dbReference type="Gene3D" id="1.10.260.40">
    <property type="entry name" value="lambda repressor-like DNA-binding domains"/>
    <property type="match status" value="1"/>
</dbReference>
<accession>A0A1B8HP89</accession>
<dbReference type="InterPro" id="IPR010982">
    <property type="entry name" value="Lambda_DNA-bd_dom_sf"/>
</dbReference>
<dbReference type="Pfam" id="PF01381">
    <property type="entry name" value="HTH_3"/>
    <property type="match status" value="1"/>
</dbReference>
<evidence type="ECO:0000313" key="3">
    <source>
        <dbReference type="Proteomes" id="UP000092247"/>
    </source>
</evidence>
<evidence type="ECO:0000313" key="2">
    <source>
        <dbReference type="EMBL" id="OBU11299.1"/>
    </source>
</evidence>
<name>A0A1B8HP89_9GAMM</name>
<dbReference type="SMART" id="SM00530">
    <property type="entry name" value="HTH_XRE"/>
    <property type="match status" value="1"/>
</dbReference>
<feature type="domain" description="HTH cro/C1-type" evidence="1">
    <location>
        <begin position="11"/>
        <end position="64"/>
    </location>
</feature>
<dbReference type="CDD" id="cd00093">
    <property type="entry name" value="HTH_XRE"/>
    <property type="match status" value="1"/>
</dbReference>
<protein>
    <submittedName>
        <fullName evidence="2">Transcriptional regulator</fullName>
    </submittedName>
</protein>
<organism evidence="2 3">
    <name type="scientific">Morganella psychrotolerans</name>
    <dbReference type="NCBI Taxonomy" id="368603"/>
    <lineage>
        <taxon>Bacteria</taxon>
        <taxon>Pseudomonadati</taxon>
        <taxon>Pseudomonadota</taxon>
        <taxon>Gammaproteobacteria</taxon>
        <taxon>Enterobacterales</taxon>
        <taxon>Morganellaceae</taxon>
        <taxon>Morganella</taxon>
    </lineage>
</organism>
<dbReference type="EMBL" id="LZEX01000001">
    <property type="protein sequence ID" value="OBU11299.1"/>
    <property type="molecule type" value="Genomic_DNA"/>
</dbReference>
<gene>
    <name evidence="2" type="ORF">AYY17_00645</name>
</gene>
<dbReference type="RefSeq" id="WP_067420477.1">
    <property type="nucleotide sequence ID" value="NZ_LZEX01000001.1"/>
</dbReference>
<dbReference type="PROSITE" id="PS50943">
    <property type="entry name" value="HTH_CROC1"/>
    <property type="match status" value="1"/>
</dbReference>
<evidence type="ECO:0000259" key="1">
    <source>
        <dbReference type="PROSITE" id="PS50943"/>
    </source>
</evidence>
<sequence>MKDIKNFAKIITQQRKALGIEQKDMYMRIGMKQQQYQRVEAGNDIKLSTLLRILEGLELELVITPRKDSHIIGLTDVARPDNTKNDLNDDSDDLGFWFDTKENA</sequence>
<dbReference type="GO" id="GO:0003677">
    <property type="term" value="F:DNA binding"/>
    <property type="evidence" value="ECO:0007669"/>
    <property type="project" value="InterPro"/>
</dbReference>
<reference evidence="2 3" key="1">
    <citation type="submission" date="2016-06" db="EMBL/GenBank/DDBJ databases">
        <authorList>
            <person name="Kjaerup R.B."/>
            <person name="Dalgaard T.S."/>
            <person name="Juul-Madsen H.R."/>
        </authorList>
    </citation>
    <scope>NUCLEOTIDE SEQUENCE [LARGE SCALE GENOMIC DNA]</scope>
    <source>
        <strain evidence="2 3">GCSL-Mp3</strain>
    </source>
</reference>
<dbReference type="SUPFAM" id="SSF47413">
    <property type="entry name" value="lambda repressor-like DNA-binding domains"/>
    <property type="match status" value="1"/>
</dbReference>
<comment type="caution">
    <text evidence="2">The sequence shown here is derived from an EMBL/GenBank/DDBJ whole genome shotgun (WGS) entry which is preliminary data.</text>
</comment>
<dbReference type="AlphaFoldDB" id="A0A1B8HP89"/>
<dbReference type="InterPro" id="IPR001387">
    <property type="entry name" value="Cro/C1-type_HTH"/>
</dbReference>
<proteinExistence type="predicted"/>
<dbReference type="Proteomes" id="UP000092247">
    <property type="component" value="Unassembled WGS sequence"/>
</dbReference>